<gene>
    <name evidence="1" type="ORF">FMOSSE_LOCUS3293</name>
</gene>
<dbReference type="FunFam" id="3.40.50.1000:FF:000055">
    <property type="entry name" value="Haloacid dehalogenase-like hydrolase family protein"/>
    <property type="match status" value="1"/>
</dbReference>
<dbReference type="SUPFAM" id="SSF56784">
    <property type="entry name" value="HAD-like"/>
    <property type="match status" value="1"/>
</dbReference>
<dbReference type="Pfam" id="PF00702">
    <property type="entry name" value="Hydrolase"/>
    <property type="match status" value="1"/>
</dbReference>
<reference evidence="1" key="1">
    <citation type="submission" date="2021-06" db="EMBL/GenBank/DDBJ databases">
        <authorList>
            <person name="Kallberg Y."/>
            <person name="Tangrot J."/>
            <person name="Rosling A."/>
        </authorList>
    </citation>
    <scope>NUCLEOTIDE SEQUENCE</scope>
    <source>
        <strain evidence="1">87-6 pot B 2015</strain>
    </source>
</reference>
<organism evidence="1 2">
    <name type="scientific">Funneliformis mosseae</name>
    <name type="common">Endomycorrhizal fungus</name>
    <name type="synonym">Glomus mosseae</name>
    <dbReference type="NCBI Taxonomy" id="27381"/>
    <lineage>
        <taxon>Eukaryota</taxon>
        <taxon>Fungi</taxon>
        <taxon>Fungi incertae sedis</taxon>
        <taxon>Mucoromycota</taxon>
        <taxon>Glomeromycotina</taxon>
        <taxon>Glomeromycetes</taxon>
        <taxon>Glomerales</taxon>
        <taxon>Glomeraceae</taxon>
        <taxon>Funneliformis</taxon>
    </lineage>
</organism>
<comment type="caution">
    <text evidence="1">The sequence shown here is derived from an EMBL/GenBank/DDBJ whole genome shotgun (WGS) entry which is preliminary data.</text>
</comment>
<dbReference type="InterPro" id="IPR006439">
    <property type="entry name" value="HAD-SF_hydro_IA"/>
</dbReference>
<dbReference type="PANTHER" id="PTHR18901">
    <property type="entry name" value="2-DEOXYGLUCOSE-6-PHOSPHATE PHOSPHATASE 2"/>
    <property type="match status" value="1"/>
</dbReference>
<dbReference type="AlphaFoldDB" id="A0A9N8WH03"/>
<dbReference type="InterPro" id="IPR023214">
    <property type="entry name" value="HAD_sf"/>
</dbReference>
<protein>
    <submittedName>
        <fullName evidence="1">10536_t:CDS:1</fullName>
    </submittedName>
</protein>
<name>A0A9N8WH03_FUNMO</name>
<dbReference type="Proteomes" id="UP000789375">
    <property type="component" value="Unassembled WGS sequence"/>
</dbReference>
<dbReference type="EMBL" id="CAJVPP010000477">
    <property type="protein sequence ID" value="CAG8486358.1"/>
    <property type="molecule type" value="Genomic_DNA"/>
</dbReference>
<proteinExistence type="predicted"/>
<dbReference type="PANTHER" id="PTHR18901:SF38">
    <property type="entry name" value="PSEUDOURIDINE-5'-PHOSPHATASE"/>
    <property type="match status" value="1"/>
</dbReference>
<keyword evidence="2" id="KW-1185">Reference proteome</keyword>
<evidence type="ECO:0000313" key="1">
    <source>
        <dbReference type="EMBL" id="CAG8486358.1"/>
    </source>
</evidence>
<dbReference type="InterPro" id="IPR036412">
    <property type="entry name" value="HAD-like_sf"/>
</dbReference>
<dbReference type="Gene3D" id="3.40.50.1000">
    <property type="entry name" value="HAD superfamily/HAD-like"/>
    <property type="match status" value="1"/>
</dbReference>
<dbReference type="NCBIfam" id="TIGR01509">
    <property type="entry name" value="HAD-SF-IA-v3"/>
    <property type="match status" value="1"/>
</dbReference>
<dbReference type="Gene3D" id="1.10.150.240">
    <property type="entry name" value="Putative phosphatase, domain 2"/>
    <property type="match status" value="1"/>
</dbReference>
<sequence>MTFKWEIKSRMMGLRQREAAALLIKETGISLTIDEYVEEVIIRQKEKFPFTKPLPGVMHLVKHLKEHNIPIIVATSSHRKAYEDKSMNNQDLFKLFDGIVCGDDPEIKHGKPAPDLFLTARERLGNPPLEQCLVFEDALNGIQAAKNAGMPVIWVPDPCLAALYPGVNGATEVLPSLELFNPAKYGLPPYINNDDI</sequence>
<evidence type="ECO:0000313" key="2">
    <source>
        <dbReference type="Proteomes" id="UP000789375"/>
    </source>
</evidence>
<dbReference type="GO" id="GO:0016791">
    <property type="term" value="F:phosphatase activity"/>
    <property type="evidence" value="ECO:0007669"/>
    <property type="project" value="TreeGrafter"/>
</dbReference>
<accession>A0A9N8WH03</accession>
<dbReference type="InterPro" id="IPR023198">
    <property type="entry name" value="PGP-like_dom2"/>
</dbReference>